<comment type="caution">
    <text evidence="1">The sequence shown here is derived from an EMBL/GenBank/DDBJ whole genome shotgun (WGS) entry which is preliminary data.</text>
</comment>
<evidence type="ECO:0000313" key="2">
    <source>
        <dbReference type="Proteomes" id="UP000247409"/>
    </source>
</evidence>
<sequence>MSIDGAPTSNWSEVDEKLGLCDQPLLQGFQRDQRRTAGGTGTLALWAVDWKEEEVDERVLERQRNNDSRRIRTGALSKPQRVVDMHCV</sequence>
<organism evidence="1 2">
    <name type="scientific">Gracilariopsis chorda</name>
    <dbReference type="NCBI Taxonomy" id="448386"/>
    <lineage>
        <taxon>Eukaryota</taxon>
        <taxon>Rhodophyta</taxon>
        <taxon>Florideophyceae</taxon>
        <taxon>Rhodymeniophycidae</taxon>
        <taxon>Gracilariales</taxon>
        <taxon>Gracilariaceae</taxon>
        <taxon>Gracilariopsis</taxon>
    </lineage>
</organism>
<dbReference type="EMBL" id="NBIV01000175">
    <property type="protein sequence ID" value="PXF42152.1"/>
    <property type="molecule type" value="Genomic_DNA"/>
</dbReference>
<dbReference type="Proteomes" id="UP000247409">
    <property type="component" value="Unassembled WGS sequence"/>
</dbReference>
<accession>A0A2V3IJA4</accession>
<gene>
    <name evidence="1" type="ORF">BWQ96_08130</name>
</gene>
<reference evidence="1 2" key="1">
    <citation type="journal article" date="2018" name="Mol. Biol. Evol.">
        <title>Analysis of the draft genome of the red seaweed Gracilariopsis chorda provides insights into genome size evolution in Rhodophyta.</title>
        <authorList>
            <person name="Lee J."/>
            <person name="Yang E.C."/>
            <person name="Graf L."/>
            <person name="Yang J.H."/>
            <person name="Qiu H."/>
            <person name="Zel Zion U."/>
            <person name="Chan C.X."/>
            <person name="Stephens T.G."/>
            <person name="Weber A.P.M."/>
            <person name="Boo G.H."/>
            <person name="Boo S.M."/>
            <person name="Kim K.M."/>
            <person name="Shin Y."/>
            <person name="Jung M."/>
            <person name="Lee S.J."/>
            <person name="Yim H.S."/>
            <person name="Lee J.H."/>
            <person name="Bhattacharya D."/>
            <person name="Yoon H.S."/>
        </authorList>
    </citation>
    <scope>NUCLEOTIDE SEQUENCE [LARGE SCALE GENOMIC DNA]</scope>
    <source>
        <strain evidence="1 2">SKKU-2015</strain>
        <tissue evidence="1">Whole body</tissue>
    </source>
</reference>
<proteinExistence type="predicted"/>
<evidence type="ECO:0000313" key="1">
    <source>
        <dbReference type="EMBL" id="PXF42152.1"/>
    </source>
</evidence>
<name>A0A2V3IJA4_9FLOR</name>
<protein>
    <submittedName>
        <fullName evidence="1">Uncharacterized protein</fullName>
    </submittedName>
</protein>
<keyword evidence="2" id="KW-1185">Reference proteome</keyword>
<dbReference type="AlphaFoldDB" id="A0A2V3IJA4"/>